<comment type="caution">
    <text evidence="1">The sequence shown here is derived from an EMBL/GenBank/DDBJ whole genome shotgun (WGS) entry which is preliminary data.</text>
</comment>
<evidence type="ECO:0000313" key="2">
    <source>
        <dbReference type="Proteomes" id="UP000176923"/>
    </source>
</evidence>
<protein>
    <submittedName>
        <fullName evidence="1">Uncharacterized protein</fullName>
    </submittedName>
</protein>
<sequence>MGFEQKTIRVAGPLKNRDIILTADAEHPDQATLPHFSVIFSPDPEKIAQPLTVRPDRVKQGNGLTPYDVLVPVTNKATVPTALRFFFGVATEMAARREPRQHVESWMNSYNGIAQTLFERGQDLGGYPLEIQMNGYKGATDSD</sequence>
<gene>
    <name evidence="1" type="ORF">A3D77_01430</name>
</gene>
<evidence type="ECO:0000313" key="1">
    <source>
        <dbReference type="EMBL" id="OGG15671.1"/>
    </source>
</evidence>
<proteinExistence type="predicted"/>
<dbReference type="AlphaFoldDB" id="A0A1F5ZTD0"/>
<accession>A0A1F5ZTD0</accession>
<dbReference type="Proteomes" id="UP000176923">
    <property type="component" value="Unassembled WGS sequence"/>
</dbReference>
<dbReference type="EMBL" id="MFJL01000019">
    <property type="protein sequence ID" value="OGG15671.1"/>
    <property type="molecule type" value="Genomic_DNA"/>
</dbReference>
<reference evidence="1 2" key="1">
    <citation type="journal article" date="2016" name="Nat. Commun.">
        <title>Thousands of microbial genomes shed light on interconnected biogeochemical processes in an aquifer system.</title>
        <authorList>
            <person name="Anantharaman K."/>
            <person name="Brown C.T."/>
            <person name="Hug L.A."/>
            <person name="Sharon I."/>
            <person name="Castelle C.J."/>
            <person name="Probst A.J."/>
            <person name="Thomas B.C."/>
            <person name="Singh A."/>
            <person name="Wilkins M.J."/>
            <person name="Karaoz U."/>
            <person name="Brodie E.L."/>
            <person name="Williams K.H."/>
            <person name="Hubbard S.S."/>
            <person name="Banfield J.F."/>
        </authorList>
    </citation>
    <scope>NUCLEOTIDE SEQUENCE [LARGE SCALE GENOMIC DNA]</scope>
</reference>
<organism evidence="1 2">
    <name type="scientific">Candidatus Gottesmanbacteria bacterium RIFCSPHIGHO2_02_FULL_39_11</name>
    <dbReference type="NCBI Taxonomy" id="1798382"/>
    <lineage>
        <taxon>Bacteria</taxon>
        <taxon>Candidatus Gottesmaniibacteriota</taxon>
    </lineage>
</organism>
<name>A0A1F5ZTD0_9BACT</name>